<evidence type="ECO:0000313" key="12">
    <source>
        <dbReference type="Proteomes" id="UP000607653"/>
    </source>
</evidence>
<dbReference type="GO" id="GO:0015031">
    <property type="term" value="P:protein transport"/>
    <property type="evidence" value="ECO:0007669"/>
    <property type="project" value="UniProtKB-KW"/>
</dbReference>
<protein>
    <submittedName>
        <fullName evidence="11">Uncharacterized protein</fullName>
    </submittedName>
</protein>
<dbReference type="EMBL" id="DUZY01000006">
    <property type="protein sequence ID" value="DAD42564.1"/>
    <property type="molecule type" value="Genomic_DNA"/>
</dbReference>
<keyword evidence="5" id="KW-0999">Mitochondrion inner membrane</keyword>
<evidence type="ECO:0000256" key="9">
    <source>
        <dbReference type="ARBA" id="ARBA00023128"/>
    </source>
</evidence>
<keyword evidence="10" id="KW-0472">Membrane</keyword>
<dbReference type="Proteomes" id="UP000607653">
    <property type="component" value="Unassembled WGS sequence"/>
</dbReference>
<keyword evidence="9" id="KW-0496">Mitochondrion</keyword>
<evidence type="ECO:0000256" key="1">
    <source>
        <dbReference type="ARBA" id="ARBA00004448"/>
    </source>
</evidence>
<reference evidence="11 12" key="1">
    <citation type="journal article" date="2020" name="Mol. Biol. Evol.">
        <title>Distinct Expression and Methylation Patterns for Genes with Different Fates following a Single Whole-Genome Duplication in Flowering Plants.</title>
        <authorList>
            <person name="Shi T."/>
            <person name="Rahmani R.S."/>
            <person name="Gugger P.F."/>
            <person name="Wang M."/>
            <person name="Li H."/>
            <person name="Zhang Y."/>
            <person name="Li Z."/>
            <person name="Wang Q."/>
            <person name="Van de Peer Y."/>
            <person name="Marchal K."/>
            <person name="Chen J."/>
        </authorList>
    </citation>
    <scope>NUCLEOTIDE SEQUENCE [LARGE SCALE GENOMIC DNA]</scope>
    <source>
        <tissue evidence="11">Leaf</tissue>
    </source>
</reference>
<keyword evidence="6" id="KW-0653">Protein transport</keyword>
<dbReference type="Pfam" id="PF02466">
    <property type="entry name" value="Tim17"/>
    <property type="match status" value="1"/>
</dbReference>
<dbReference type="GO" id="GO:0005743">
    <property type="term" value="C:mitochondrial inner membrane"/>
    <property type="evidence" value="ECO:0007669"/>
    <property type="project" value="UniProtKB-SubCell"/>
</dbReference>
<accession>A0A822Z851</accession>
<proteinExistence type="inferred from homology"/>
<evidence type="ECO:0000256" key="7">
    <source>
        <dbReference type="ARBA" id="ARBA00022989"/>
    </source>
</evidence>
<organism evidence="11 12">
    <name type="scientific">Nelumbo nucifera</name>
    <name type="common">Sacred lotus</name>
    <dbReference type="NCBI Taxonomy" id="4432"/>
    <lineage>
        <taxon>Eukaryota</taxon>
        <taxon>Viridiplantae</taxon>
        <taxon>Streptophyta</taxon>
        <taxon>Embryophyta</taxon>
        <taxon>Tracheophyta</taxon>
        <taxon>Spermatophyta</taxon>
        <taxon>Magnoliopsida</taxon>
        <taxon>Proteales</taxon>
        <taxon>Nelumbonaceae</taxon>
        <taxon>Nelumbo</taxon>
    </lineage>
</organism>
<evidence type="ECO:0000256" key="3">
    <source>
        <dbReference type="ARBA" id="ARBA00022448"/>
    </source>
</evidence>
<keyword evidence="12" id="KW-1185">Reference proteome</keyword>
<sequence>MGVVGSSFFHIIKDVYNSPKRRASNRRFSIRSHERSPYRWQLHRLGRFLSIFSCTMVYIQQKEDPWNSVITGATTSGFLQMRQGLVKHRGLRCLVGCCLL</sequence>
<dbReference type="PANTHER" id="PTHR10485:SF0">
    <property type="entry name" value="AT05822P-RELATED"/>
    <property type="match status" value="1"/>
</dbReference>
<comment type="subcellular location">
    <subcellularLocation>
        <location evidence="1">Mitochondrion inner membrane</location>
        <topology evidence="1">Multi-pass membrane protein</topology>
    </subcellularLocation>
</comment>
<dbReference type="AlphaFoldDB" id="A0A822Z851"/>
<comment type="similarity">
    <text evidence="2">Belongs to the Tim17/Tim22/Tim23 family.</text>
</comment>
<gene>
    <name evidence="11" type="ORF">HUJ06_000794</name>
</gene>
<keyword evidence="8" id="KW-0811">Translocation</keyword>
<keyword evidence="4" id="KW-0812">Transmembrane</keyword>
<keyword evidence="7" id="KW-1133">Transmembrane helix</keyword>
<keyword evidence="3" id="KW-0813">Transport</keyword>
<evidence type="ECO:0000256" key="10">
    <source>
        <dbReference type="ARBA" id="ARBA00023136"/>
    </source>
</evidence>
<evidence type="ECO:0000256" key="4">
    <source>
        <dbReference type="ARBA" id="ARBA00022692"/>
    </source>
</evidence>
<evidence type="ECO:0000256" key="6">
    <source>
        <dbReference type="ARBA" id="ARBA00022927"/>
    </source>
</evidence>
<evidence type="ECO:0000256" key="5">
    <source>
        <dbReference type="ARBA" id="ARBA00022792"/>
    </source>
</evidence>
<name>A0A822Z851_NELNU</name>
<evidence type="ECO:0000256" key="8">
    <source>
        <dbReference type="ARBA" id="ARBA00023010"/>
    </source>
</evidence>
<comment type="caution">
    <text evidence="11">The sequence shown here is derived from an EMBL/GenBank/DDBJ whole genome shotgun (WGS) entry which is preliminary data.</text>
</comment>
<evidence type="ECO:0000256" key="2">
    <source>
        <dbReference type="ARBA" id="ARBA00008444"/>
    </source>
</evidence>
<evidence type="ECO:0000313" key="11">
    <source>
        <dbReference type="EMBL" id="DAD42564.1"/>
    </source>
</evidence>
<dbReference type="PANTHER" id="PTHR10485">
    <property type="entry name" value="MITOCHONDRIAL IMPORT INNER MEMBRANE TRANSLOCASE SUBUNIT TIM-17"/>
    <property type="match status" value="1"/>
</dbReference>